<sequence length="60" mass="6752">MEVAAVWIRCPGIPEKACLAHLNACVPDYGPKASIQFQDIFFTNKKSKDSFKNFFSQISL</sequence>
<evidence type="ECO:0000313" key="1">
    <source>
        <dbReference type="EMBL" id="HIW01319.1"/>
    </source>
</evidence>
<evidence type="ECO:0000313" key="2">
    <source>
        <dbReference type="Proteomes" id="UP000886752"/>
    </source>
</evidence>
<dbReference type="EMBL" id="DXHV01000077">
    <property type="protein sequence ID" value="HIW01319.1"/>
    <property type="molecule type" value="Genomic_DNA"/>
</dbReference>
<reference evidence="1" key="2">
    <citation type="submission" date="2021-04" db="EMBL/GenBank/DDBJ databases">
        <authorList>
            <person name="Gilroy R."/>
        </authorList>
    </citation>
    <scope>NUCLEOTIDE SEQUENCE</scope>
    <source>
        <strain evidence="1">ChiHecec2B26-446</strain>
    </source>
</reference>
<organism evidence="1 2">
    <name type="scientific">Candidatus Desulfovibrio intestinipullorum</name>
    <dbReference type="NCBI Taxonomy" id="2838536"/>
    <lineage>
        <taxon>Bacteria</taxon>
        <taxon>Pseudomonadati</taxon>
        <taxon>Thermodesulfobacteriota</taxon>
        <taxon>Desulfovibrionia</taxon>
        <taxon>Desulfovibrionales</taxon>
        <taxon>Desulfovibrionaceae</taxon>
        <taxon>Desulfovibrio</taxon>
    </lineage>
</organism>
<comment type="caution">
    <text evidence="1">The sequence shown here is derived from an EMBL/GenBank/DDBJ whole genome shotgun (WGS) entry which is preliminary data.</text>
</comment>
<reference evidence="1" key="1">
    <citation type="journal article" date="2021" name="PeerJ">
        <title>Extensive microbial diversity within the chicken gut microbiome revealed by metagenomics and culture.</title>
        <authorList>
            <person name="Gilroy R."/>
            <person name="Ravi A."/>
            <person name="Getino M."/>
            <person name="Pursley I."/>
            <person name="Horton D.L."/>
            <person name="Alikhan N.F."/>
            <person name="Baker D."/>
            <person name="Gharbi K."/>
            <person name="Hall N."/>
            <person name="Watson M."/>
            <person name="Adriaenssens E.M."/>
            <person name="Foster-Nyarko E."/>
            <person name="Jarju S."/>
            <person name="Secka A."/>
            <person name="Antonio M."/>
            <person name="Oren A."/>
            <person name="Chaudhuri R.R."/>
            <person name="La Ragione R."/>
            <person name="Hildebrand F."/>
            <person name="Pallen M.J."/>
        </authorList>
    </citation>
    <scope>NUCLEOTIDE SEQUENCE</scope>
    <source>
        <strain evidence="1">ChiHecec2B26-446</strain>
    </source>
</reference>
<gene>
    <name evidence="1" type="ORF">H9894_09075</name>
</gene>
<accession>A0A9D1PZ14</accession>
<dbReference type="AlphaFoldDB" id="A0A9D1PZ14"/>
<name>A0A9D1PZ14_9BACT</name>
<proteinExistence type="predicted"/>
<protein>
    <submittedName>
        <fullName evidence="1">Uncharacterized protein</fullName>
    </submittedName>
</protein>
<dbReference type="Proteomes" id="UP000886752">
    <property type="component" value="Unassembled WGS sequence"/>
</dbReference>